<dbReference type="RefSeq" id="WP_168887907.1">
    <property type="nucleotide sequence ID" value="NZ_JABAHY010000009.1"/>
</dbReference>
<evidence type="ECO:0000256" key="3">
    <source>
        <dbReference type="ARBA" id="ARBA00022741"/>
    </source>
</evidence>
<dbReference type="SMART" id="SM00382">
    <property type="entry name" value="AAA"/>
    <property type="match status" value="1"/>
</dbReference>
<dbReference type="InterPro" id="IPR003439">
    <property type="entry name" value="ABC_transporter-like_ATP-bd"/>
</dbReference>
<dbReference type="Pfam" id="PF00005">
    <property type="entry name" value="ABC_tran"/>
    <property type="match status" value="1"/>
</dbReference>
<dbReference type="SUPFAM" id="SSF52540">
    <property type="entry name" value="P-loop containing nucleoside triphosphate hydrolases"/>
    <property type="match status" value="1"/>
</dbReference>
<evidence type="ECO:0000313" key="7">
    <source>
        <dbReference type="EMBL" id="NLS10365.1"/>
    </source>
</evidence>
<reference evidence="7 8" key="1">
    <citation type="submission" date="2020-04" db="EMBL/GenBank/DDBJ databases">
        <title>Nesterenkonia sp. nov., isolated from marine sediment.</title>
        <authorList>
            <person name="Zhang G."/>
        </authorList>
    </citation>
    <scope>NUCLEOTIDE SEQUENCE [LARGE SCALE GENOMIC DNA]</scope>
    <source>
        <strain evidence="7 8">MY13</strain>
    </source>
</reference>
<dbReference type="InterPro" id="IPR013563">
    <property type="entry name" value="Oligopep_ABC_C"/>
</dbReference>
<dbReference type="PROSITE" id="PS00211">
    <property type="entry name" value="ABC_TRANSPORTER_1"/>
    <property type="match status" value="1"/>
</dbReference>
<dbReference type="CDD" id="cd03257">
    <property type="entry name" value="ABC_NikE_OppD_transporters"/>
    <property type="match status" value="1"/>
</dbReference>
<dbReference type="GO" id="GO:0055085">
    <property type="term" value="P:transmembrane transport"/>
    <property type="evidence" value="ECO:0007669"/>
    <property type="project" value="UniProtKB-ARBA"/>
</dbReference>
<dbReference type="InterPro" id="IPR017871">
    <property type="entry name" value="ABC_transporter-like_CS"/>
</dbReference>
<evidence type="ECO:0000256" key="4">
    <source>
        <dbReference type="ARBA" id="ARBA00022840"/>
    </source>
</evidence>
<dbReference type="Pfam" id="PF08352">
    <property type="entry name" value="oligo_HPY"/>
    <property type="match status" value="1"/>
</dbReference>
<keyword evidence="3" id="KW-0547">Nucleotide-binding</keyword>
<sequence length="285" mass="31843">MSTATAEPQGTTSLGEDRTPVLTARGLTKKFVSRSSLGFKKGEVTAVDNIDLDLYRGETYGLVGESGSGKSTTGRLLQGLIIPTEGTITLDGEELDATDKKGSKHLRRDIQMIFQDPHSSLNPRRRIRQILEEALLIVGERDKKVIKERIRESLEAVGFNEEHAERFPHEFSGGQRQRIGIARALMVSPKVLICDEPVSALDVSIQAQVLNLLRKLQRERGLTYLFISHDMSVVRYLADRVGVMLKGKLVEQNTADELYNNPQHEYTQELLSSVPIEHPSQRGQK</sequence>
<dbReference type="FunFam" id="3.40.50.300:FF:000016">
    <property type="entry name" value="Oligopeptide ABC transporter ATP-binding component"/>
    <property type="match status" value="1"/>
</dbReference>
<evidence type="ECO:0000256" key="1">
    <source>
        <dbReference type="ARBA" id="ARBA00005417"/>
    </source>
</evidence>
<dbReference type="InterPro" id="IPR050319">
    <property type="entry name" value="ABC_transp_ATP-bind"/>
</dbReference>
<comment type="similarity">
    <text evidence="1">Belongs to the ABC transporter superfamily.</text>
</comment>
<evidence type="ECO:0000259" key="6">
    <source>
        <dbReference type="PROSITE" id="PS50893"/>
    </source>
</evidence>
<dbReference type="GO" id="GO:0005524">
    <property type="term" value="F:ATP binding"/>
    <property type="evidence" value="ECO:0007669"/>
    <property type="project" value="UniProtKB-KW"/>
</dbReference>
<dbReference type="Gene3D" id="3.40.50.300">
    <property type="entry name" value="P-loop containing nucleotide triphosphate hydrolases"/>
    <property type="match status" value="1"/>
</dbReference>
<evidence type="ECO:0000313" key="8">
    <source>
        <dbReference type="Proteomes" id="UP000523139"/>
    </source>
</evidence>
<keyword evidence="2" id="KW-0813">Transport</keyword>
<name>A0A7X8TKR0_9MICC</name>
<dbReference type="PANTHER" id="PTHR43776">
    <property type="entry name" value="TRANSPORT ATP-BINDING PROTEIN"/>
    <property type="match status" value="1"/>
</dbReference>
<dbReference type="InterPro" id="IPR027417">
    <property type="entry name" value="P-loop_NTPase"/>
</dbReference>
<dbReference type="GO" id="GO:0015833">
    <property type="term" value="P:peptide transport"/>
    <property type="evidence" value="ECO:0007669"/>
    <property type="project" value="InterPro"/>
</dbReference>
<dbReference type="PROSITE" id="PS50893">
    <property type="entry name" value="ABC_TRANSPORTER_2"/>
    <property type="match status" value="1"/>
</dbReference>
<dbReference type="AlphaFoldDB" id="A0A7X8TKR0"/>
<gene>
    <name evidence="7" type="ORF">HGQ17_10245</name>
</gene>
<dbReference type="PANTHER" id="PTHR43776:SF7">
    <property type="entry name" value="D,D-DIPEPTIDE TRANSPORT ATP-BINDING PROTEIN DDPF-RELATED"/>
    <property type="match status" value="1"/>
</dbReference>
<accession>A0A7X8TKR0</accession>
<dbReference type="InterPro" id="IPR003593">
    <property type="entry name" value="AAA+_ATPase"/>
</dbReference>
<keyword evidence="4 7" id="KW-0067">ATP-binding</keyword>
<feature type="region of interest" description="Disordered" evidence="5">
    <location>
        <begin position="1"/>
        <end position="20"/>
    </location>
</feature>
<keyword evidence="8" id="KW-1185">Reference proteome</keyword>
<organism evidence="7 8">
    <name type="scientific">Nesterenkonia sedimenti</name>
    <dbReference type="NCBI Taxonomy" id="1463632"/>
    <lineage>
        <taxon>Bacteria</taxon>
        <taxon>Bacillati</taxon>
        <taxon>Actinomycetota</taxon>
        <taxon>Actinomycetes</taxon>
        <taxon>Micrococcales</taxon>
        <taxon>Micrococcaceae</taxon>
        <taxon>Nesterenkonia</taxon>
    </lineage>
</organism>
<comment type="caution">
    <text evidence="7">The sequence shown here is derived from an EMBL/GenBank/DDBJ whole genome shotgun (WGS) entry which is preliminary data.</text>
</comment>
<protein>
    <submittedName>
        <fullName evidence="7">ABC transporter ATP-binding protein</fullName>
    </submittedName>
</protein>
<dbReference type="EMBL" id="JABAHY010000009">
    <property type="protein sequence ID" value="NLS10365.1"/>
    <property type="molecule type" value="Genomic_DNA"/>
</dbReference>
<evidence type="ECO:0000256" key="2">
    <source>
        <dbReference type="ARBA" id="ARBA00022448"/>
    </source>
</evidence>
<evidence type="ECO:0000256" key="5">
    <source>
        <dbReference type="SAM" id="MobiDB-lite"/>
    </source>
</evidence>
<dbReference type="GO" id="GO:0016887">
    <property type="term" value="F:ATP hydrolysis activity"/>
    <property type="evidence" value="ECO:0007669"/>
    <property type="project" value="InterPro"/>
</dbReference>
<dbReference type="Proteomes" id="UP000523139">
    <property type="component" value="Unassembled WGS sequence"/>
</dbReference>
<feature type="compositionally biased region" description="Polar residues" evidence="5">
    <location>
        <begin position="1"/>
        <end position="14"/>
    </location>
</feature>
<proteinExistence type="inferred from homology"/>
<feature type="domain" description="ABC transporter" evidence="6">
    <location>
        <begin position="32"/>
        <end position="271"/>
    </location>
</feature>